<dbReference type="AlphaFoldDB" id="A0AA37BQ45"/>
<sequence>MHLLGFNIVSSGSKGNSTILWDDSDLLVFDMGISLSRLQGRMSLLGLRGLQVSAFISHEHSDHSSGIRALHRRARADVYTRPRTAEAIGLDDAFPIRDTVVIGNFEVKAISVSHDAVDPVAFRVRYGRYRIGIVSDLGRVDRYLIDELRGCDILAFESNHDVEMLRTGPYSPPLKARILSDHGHLSNEQAAEAIARIVKPETHVVLTHLSQENNRPDIAYSTVSQYLANRDVRYASLECASQDRGSSVLTLDES</sequence>
<evidence type="ECO:0000313" key="3">
    <source>
        <dbReference type="Proteomes" id="UP000632195"/>
    </source>
</evidence>
<dbReference type="RefSeq" id="WP_188679691.1">
    <property type="nucleotide sequence ID" value="NZ_BMNY01000001.1"/>
</dbReference>
<protein>
    <submittedName>
        <fullName evidence="2">MBL fold metallo-hydrolase</fullName>
    </submittedName>
</protein>
<evidence type="ECO:0000313" key="2">
    <source>
        <dbReference type="EMBL" id="GGM68169.1"/>
    </source>
</evidence>
<gene>
    <name evidence="2" type="ORF">GCM10007108_02800</name>
</gene>
<accession>A0AA37BQ45</accession>
<dbReference type="Proteomes" id="UP000632195">
    <property type="component" value="Unassembled WGS sequence"/>
</dbReference>
<reference evidence="2" key="2">
    <citation type="submission" date="2022-09" db="EMBL/GenBank/DDBJ databases">
        <authorList>
            <person name="Sun Q."/>
            <person name="Ohkuma M."/>
        </authorList>
    </citation>
    <scope>NUCLEOTIDE SEQUENCE</scope>
    <source>
        <strain evidence="2">JCM 13583</strain>
    </source>
</reference>
<dbReference type="InterPro" id="IPR052533">
    <property type="entry name" value="WalJ/YycJ-like"/>
</dbReference>
<dbReference type="SMART" id="SM00849">
    <property type="entry name" value="Lactamase_B"/>
    <property type="match status" value="1"/>
</dbReference>
<comment type="caution">
    <text evidence="2">The sequence shown here is derived from an EMBL/GenBank/DDBJ whole genome shotgun (WGS) entry which is preliminary data.</text>
</comment>
<evidence type="ECO:0000259" key="1">
    <source>
        <dbReference type="SMART" id="SM00849"/>
    </source>
</evidence>
<dbReference type="PANTHER" id="PTHR47619">
    <property type="entry name" value="METALLO-HYDROLASE YYCJ-RELATED"/>
    <property type="match status" value="1"/>
</dbReference>
<dbReference type="Gene3D" id="3.60.15.10">
    <property type="entry name" value="Ribonuclease Z/Hydroxyacylglutathione hydrolase-like"/>
    <property type="match status" value="1"/>
</dbReference>
<organism evidence="2 3">
    <name type="scientific">Thermogymnomonas acidicola</name>
    <dbReference type="NCBI Taxonomy" id="399579"/>
    <lineage>
        <taxon>Archaea</taxon>
        <taxon>Methanobacteriati</taxon>
        <taxon>Thermoplasmatota</taxon>
        <taxon>Thermoplasmata</taxon>
        <taxon>Thermoplasmatales</taxon>
        <taxon>Thermogymnomonas</taxon>
    </lineage>
</organism>
<proteinExistence type="predicted"/>
<dbReference type="InterPro" id="IPR001279">
    <property type="entry name" value="Metallo-B-lactamas"/>
</dbReference>
<dbReference type="PANTHER" id="PTHR47619:SF1">
    <property type="entry name" value="EXODEOXYRIBONUCLEASE WALJ"/>
    <property type="match status" value="1"/>
</dbReference>
<dbReference type="InterPro" id="IPR036866">
    <property type="entry name" value="RibonucZ/Hydroxyglut_hydro"/>
</dbReference>
<dbReference type="EMBL" id="BMNY01000001">
    <property type="protein sequence ID" value="GGM68169.1"/>
    <property type="molecule type" value="Genomic_DNA"/>
</dbReference>
<feature type="domain" description="Metallo-beta-lactamase" evidence="1">
    <location>
        <begin position="14"/>
        <end position="182"/>
    </location>
</feature>
<keyword evidence="3" id="KW-1185">Reference proteome</keyword>
<reference evidence="2" key="1">
    <citation type="journal article" date="2014" name="Int. J. Syst. Evol. Microbiol.">
        <title>Complete genome sequence of Corynebacterium casei LMG S-19264T (=DSM 44701T), isolated from a smear-ripened cheese.</title>
        <authorList>
            <consortium name="US DOE Joint Genome Institute (JGI-PGF)"/>
            <person name="Walter F."/>
            <person name="Albersmeier A."/>
            <person name="Kalinowski J."/>
            <person name="Ruckert C."/>
        </authorList>
    </citation>
    <scope>NUCLEOTIDE SEQUENCE</scope>
    <source>
        <strain evidence="2">JCM 13583</strain>
    </source>
</reference>
<dbReference type="SUPFAM" id="SSF56281">
    <property type="entry name" value="Metallo-hydrolase/oxidoreductase"/>
    <property type="match status" value="1"/>
</dbReference>
<name>A0AA37BQ45_9ARCH</name>
<dbReference type="Pfam" id="PF12706">
    <property type="entry name" value="Lactamase_B_2"/>
    <property type="match status" value="1"/>
</dbReference>